<reference evidence="1 2" key="1">
    <citation type="submission" date="2018-05" db="EMBL/GenBank/DDBJ databases">
        <title>Genome sequencing and assembly of the regulated plant pathogen Lachnellula willkommii and related sister species for the development of diagnostic species identification markers.</title>
        <authorList>
            <person name="Giroux E."/>
            <person name="Bilodeau G."/>
        </authorList>
    </citation>
    <scope>NUCLEOTIDE SEQUENCE [LARGE SCALE GENOMIC DNA]</scope>
    <source>
        <strain evidence="1 2">CBS 268.59</strain>
    </source>
</reference>
<proteinExistence type="predicted"/>
<organism evidence="1 2">
    <name type="scientific">Lachnellula suecica</name>
    <dbReference type="NCBI Taxonomy" id="602035"/>
    <lineage>
        <taxon>Eukaryota</taxon>
        <taxon>Fungi</taxon>
        <taxon>Dikarya</taxon>
        <taxon>Ascomycota</taxon>
        <taxon>Pezizomycotina</taxon>
        <taxon>Leotiomycetes</taxon>
        <taxon>Helotiales</taxon>
        <taxon>Lachnaceae</taxon>
        <taxon>Lachnellula</taxon>
    </lineage>
</organism>
<dbReference type="PANTHER" id="PTHR38599">
    <property type="entry name" value="CUPIN DOMAIN PROTEIN (AFU_ORTHOLOGUE AFUA_3G13620)"/>
    <property type="match status" value="1"/>
</dbReference>
<dbReference type="AlphaFoldDB" id="A0A8T9CD30"/>
<sequence length="157" mass="16759">MASEKPTLPAVEPTYDASRPFPDIHSIYQHPIPNCPGKSIVALRVSFSPNGSTPPHTHAGAFVSVNVVSGYVYNKMNNDAMEIFGPGQTFTENPGCRHVISDNASTTEPAVIVATLIVDTKVLEEGGMMGLVVIDEEYREAVKEQMMKAAAAAGGKK</sequence>
<dbReference type="Proteomes" id="UP000469558">
    <property type="component" value="Unassembled WGS sequence"/>
</dbReference>
<comment type="caution">
    <text evidence="1">The sequence shown here is derived from an EMBL/GenBank/DDBJ whole genome shotgun (WGS) entry which is preliminary data.</text>
</comment>
<protein>
    <recommendedName>
        <fullName evidence="3">Cupin 2 conserved barrel domain-containing protein</fullName>
    </recommendedName>
</protein>
<dbReference type="SUPFAM" id="SSF51182">
    <property type="entry name" value="RmlC-like cupins"/>
    <property type="match status" value="1"/>
</dbReference>
<dbReference type="InterPro" id="IPR014710">
    <property type="entry name" value="RmlC-like_jellyroll"/>
</dbReference>
<name>A0A8T9CD30_9HELO</name>
<evidence type="ECO:0000313" key="1">
    <source>
        <dbReference type="EMBL" id="TVY83689.1"/>
    </source>
</evidence>
<evidence type="ECO:0000313" key="2">
    <source>
        <dbReference type="Proteomes" id="UP000469558"/>
    </source>
</evidence>
<dbReference type="OrthoDB" id="5793281at2759"/>
<dbReference type="EMBL" id="QGMK01000163">
    <property type="protein sequence ID" value="TVY83689.1"/>
    <property type="molecule type" value="Genomic_DNA"/>
</dbReference>
<keyword evidence="2" id="KW-1185">Reference proteome</keyword>
<gene>
    <name evidence="1" type="ORF">LSUE1_G003809</name>
</gene>
<dbReference type="InterPro" id="IPR011051">
    <property type="entry name" value="RmlC_Cupin_sf"/>
</dbReference>
<dbReference type="PANTHER" id="PTHR38599:SF1">
    <property type="entry name" value="CUPIN DOMAIN PROTEIN (AFU_ORTHOLOGUE AFUA_3G13620)"/>
    <property type="match status" value="1"/>
</dbReference>
<dbReference type="Gene3D" id="2.60.120.10">
    <property type="entry name" value="Jelly Rolls"/>
    <property type="match status" value="1"/>
</dbReference>
<accession>A0A8T9CD30</accession>
<evidence type="ECO:0008006" key="3">
    <source>
        <dbReference type="Google" id="ProtNLM"/>
    </source>
</evidence>
<dbReference type="CDD" id="cd02234">
    <property type="entry name" value="cupin_BLR7677-like"/>
    <property type="match status" value="1"/>
</dbReference>